<evidence type="ECO:0000256" key="6">
    <source>
        <dbReference type="ARBA" id="ARBA00022475"/>
    </source>
</evidence>
<keyword evidence="9 18" id="KW-0812">Transmembrane</keyword>
<keyword evidence="17 18" id="KW-0407">Ion channel</keyword>
<dbReference type="EnsemblMetazoa" id="SMAR003266-RA">
    <property type="protein sequence ID" value="SMAR003266-PA"/>
    <property type="gene ID" value="SMAR003266"/>
</dbReference>
<dbReference type="Pfam" id="PF00876">
    <property type="entry name" value="Innexin"/>
    <property type="match status" value="1"/>
</dbReference>
<dbReference type="InterPro" id="IPR000990">
    <property type="entry name" value="Innexin"/>
</dbReference>
<comment type="caution">
    <text evidence="18">Lacks conserved residue(s) required for the propagation of feature annotation.</text>
</comment>
<dbReference type="UniPathway" id="UPA00142">
    <property type="reaction ID" value="UER00209"/>
</dbReference>
<dbReference type="Gene3D" id="1.25.40.10">
    <property type="entry name" value="Tetratricopeptide repeat domain"/>
    <property type="match status" value="1"/>
</dbReference>
<evidence type="ECO:0000256" key="2">
    <source>
        <dbReference type="ARBA" id="ARBA00004651"/>
    </source>
</evidence>
<dbReference type="FunFam" id="3.30.590.50:FF:000002">
    <property type="entry name" value="Glutamate--cysteine ligase catalytic subunit"/>
    <property type="match status" value="1"/>
</dbReference>
<dbReference type="SUPFAM" id="SSF55931">
    <property type="entry name" value="Glutamine synthetase/guanido kinase"/>
    <property type="match status" value="1"/>
</dbReference>
<evidence type="ECO:0000256" key="17">
    <source>
        <dbReference type="ARBA" id="ARBA00023303"/>
    </source>
</evidence>
<dbReference type="FunFam" id="3.30.590.50:FF:000003">
    <property type="entry name" value="Glutamate--cysteine ligase catalytic subunit"/>
    <property type="match status" value="1"/>
</dbReference>
<proteinExistence type="inferred from homology"/>
<reference evidence="19" key="2">
    <citation type="submission" date="2015-02" db="UniProtKB">
        <authorList>
            <consortium name="EnsemblMetazoa"/>
        </authorList>
    </citation>
    <scope>IDENTIFICATION</scope>
</reference>
<keyword evidence="13" id="KW-0965">Cell junction</keyword>
<keyword evidence="8" id="KW-0317">Glutathione biosynthesis</keyword>
<dbReference type="GO" id="GO:0017109">
    <property type="term" value="C:glutamate-cysteine ligase complex"/>
    <property type="evidence" value="ECO:0007669"/>
    <property type="project" value="TreeGrafter"/>
</dbReference>
<dbReference type="InterPro" id="IPR004308">
    <property type="entry name" value="GCS"/>
</dbReference>
<evidence type="ECO:0000256" key="14">
    <source>
        <dbReference type="ARBA" id="ARBA00022989"/>
    </source>
</evidence>
<dbReference type="eggNOG" id="KOG2610">
    <property type="taxonomic scope" value="Eukaryota"/>
</dbReference>
<comment type="function">
    <text evidence="18">Structural component of the gap junctions.</text>
</comment>
<protein>
    <recommendedName>
        <fullName evidence="18">Innexin</fullName>
    </recommendedName>
</protein>
<evidence type="ECO:0000256" key="11">
    <source>
        <dbReference type="ARBA" id="ARBA00022840"/>
    </source>
</evidence>
<dbReference type="SUPFAM" id="SSF48452">
    <property type="entry name" value="TPR-like"/>
    <property type="match status" value="1"/>
</dbReference>
<dbReference type="GO" id="GO:0034220">
    <property type="term" value="P:monoatomic ion transmembrane transport"/>
    <property type="evidence" value="ECO:0007669"/>
    <property type="project" value="UniProtKB-KW"/>
</dbReference>
<dbReference type="HOGENOM" id="CLU_247888_0_0_1"/>
<keyword evidence="15 18" id="KW-0406">Ion transport</keyword>
<dbReference type="GO" id="GO:0005524">
    <property type="term" value="F:ATP binding"/>
    <property type="evidence" value="ECO:0007669"/>
    <property type="project" value="UniProtKB-KW"/>
</dbReference>
<evidence type="ECO:0000256" key="13">
    <source>
        <dbReference type="ARBA" id="ARBA00022949"/>
    </source>
</evidence>
<name>T1IQF3_STRMM</name>
<dbReference type="GO" id="GO:0005921">
    <property type="term" value="C:gap junction"/>
    <property type="evidence" value="ECO:0007669"/>
    <property type="project" value="UniProtKB-SubCell"/>
</dbReference>
<dbReference type="GO" id="GO:0005886">
    <property type="term" value="C:plasma membrane"/>
    <property type="evidence" value="ECO:0007669"/>
    <property type="project" value="UniProtKB-SubCell"/>
</dbReference>
<keyword evidence="11" id="KW-0067">ATP-binding</keyword>
<sequence length="1518" mass="173206">MSLGERCILIIAEMWSEWIEAKLPLTTSSDEACKLYDAAVSQYVGWFDDPAFGGIESTISKLVQADENFVMGKVVQCGLELIGTGHSVQLDHTFAKEIDDLVQLSRSKVTPREKLHVDAVKLFADGYMIKAAETWEDILFHHPTDMLAIKFAHDTYFYLGQQQQMRNSICRVLSSWNNNIPLYSYLFGMLAFSEVENNLYDKAMASAKHGLMLNRKDAWATHAVAHVLEMTGDQNEGIKFLSNTLDDWISCNFLARHNFWHWALYHIEKGEYQAALDIYDTEIEKDAHSGALLDIVDMTSLLYRLQLEGVNVGKRWEEAYNICVPHLNDHITTFNDIHLLFACVGSGRNSDVSNYIDSFKQSTESSSDQSVLSRNLGLPICDAIVAFNSGDYDKVVDLLYPLKYKIVEIGGSNAQRDIFDLLLISASMKCKNERHRKMARTTISRVKVFRLCVRSMGLLSEGNPLNWEETKRLADHVRKHGVLQFINQYHKLKDRQGDTLMWGDEVEYCLIKYDNEKKRALVSLRALEILQKLQEKELNNPEKVKSLWRPEYASYMIEGTPGKPYGGLMAHFNIVEANMKARRLEVLELLSSDETVLTITSFPRSLGAGNFTFPSAKTTPQNGASCSLFFPDDAIYLGHPRFKTLTRNICNRRGEKVAINIPIYRDENTKNPFIEDYSRLVDDGEAAHAALPNHVYMDAMGFGMGCCCLQVTFQACNTDEARLLYDQLAILCPIVVALSAASPIHRGILTDTDCRWNIIAASVDDRTREERGLEPLKNCRFYINKSRYDSIDSYLSPIGEKYNDLKLVYDEEIYKQLSDAGIDHLLAQHIAHLFIRDPISLFNEKIDQDDEHDTDHFENIQSTNWQTMRFKPPPPNSKIGWRVEFRPMEVQFTDFENAAYVVFIVLLTRVILSFRLNFLIPVSKVDENLQIAQKRDAIKNGMFWFRKDIMTCSSPPEAAACMSECNLACDETTLLTVNEIINGKDNEFPGLIPLIHKYLSMVDVDTDCHCTIQQYLKLIQKRAAGELKTTAGWIRDFVIKHPDYKKDSMVSDLTNYDLITTIDKITRGEIDVPELMDVPRSKTLETIPQANVGDPIDCAHDNKLIKSSVLNTYCWIHSTYIVQTAIDPTKFGSGKIHPYVGIIASNDPREWRLQKYYQWVCFVLFFQAILFYAPRWLWQRWEGGKITALSMNLRLAICAQPTKKEQKEILLDYLWTNMGNHKFWAFRYFFCELLCFVNIIGQMFFMDRFLDGEFLTFGTKVIEFMQSDQENRLDPMIFVFPRITKCNFSYYGSSGDVTNISALCVLPLNIHIRQTVLTRASSKLKTLKEEETEAAVAQVMKDLEKQPDVIDLTDRKAGDSKLVKVGKINFNVLITSVLFEKQTAQTPLEPGLGLEPRSPNCRLGALGDLGSSPGPGSNGVWAILQQQQRDLMMRHTLQISEGSAFPPRRCLVSLTGKICDYLAPLRNYVRDVVIAERMTSILLESSMTSYAFINGHIASYRNTNEQDFAPFLLYNFQF</sequence>
<keyword evidence="5 18" id="KW-0813">Transport</keyword>
<evidence type="ECO:0000256" key="18">
    <source>
        <dbReference type="RuleBase" id="RU010713"/>
    </source>
</evidence>
<dbReference type="PRINTS" id="PR01262">
    <property type="entry name" value="INNEXIN"/>
</dbReference>
<keyword evidence="20" id="KW-1185">Reference proteome</keyword>
<comment type="similarity">
    <text evidence="4">Belongs to the glutamate--cysteine ligase type 3 family.</text>
</comment>
<dbReference type="InterPro" id="IPR033891">
    <property type="entry name" value="TTC38"/>
</dbReference>
<organism evidence="19 20">
    <name type="scientific">Strigamia maritima</name>
    <name type="common">European centipede</name>
    <name type="synonym">Geophilus maritimus</name>
    <dbReference type="NCBI Taxonomy" id="126957"/>
    <lineage>
        <taxon>Eukaryota</taxon>
        <taxon>Metazoa</taxon>
        <taxon>Ecdysozoa</taxon>
        <taxon>Arthropoda</taxon>
        <taxon>Myriapoda</taxon>
        <taxon>Chilopoda</taxon>
        <taxon>Pleurostigmophora</taxon>
        <taxon>Geophilomorpha</taxon>
        <taxon>Linotaeniidae</taxon>
        <taxon>Strigamia</taxon>
    </lineage>
</organism>
<accession>T1IQF3</accession>
<evidence type="ECO:0000256" key="4">
    <source>
        <dbReference type="ARBA" id="ARBA00008100"/>
    </source>
</evidence>
<dbReference type="PANTHER" id="PTHR11164:SF0">
    <property type="entry name" value="GLUTAMATE--CYSTEINE LIGASE CATALYTIC SUBUNIT"/>
    <property type="match status" value="1"/>
</dbReference>
<evidence type="ECO:0000313" key="20">
    <source>
        <dbReference type="Proteomes" id="UP000014500"/>
    </source>
</evidence>
<keyword evidence="7" id="KW-0436">Ligase</keyword>
<evidence type="ECO:0000256" key="1">
    <source>
        <dbReference type="ARBA" id="ARBA00004610"/>
    </source>
</evidence>
<keyword evidence="14 18" id="KW-1133">Transmembrane helix</keyword>
<keyword evidence="12" id="KW-0303">Gap junction</keyword>
<dbReference type="InterPro" id="IPR011990">
    <property type="entry name" value="TPR-like_helical_dom_sf"/>
</dbReference>
<evidence type="ECO:0000256" key="15">
    <source>
        <dbReference type="ARBA" id="ARBA00023065"/>
    </source>
</evidence>
<evidence type="ECO:0000256" key="9">
    <source>
        <dbReference type="ARBA" id="ARBA00022692"/>
    </source>
</evidence>
<evidence type="ECO:0000256" key="7">
    <source>
        <dbReference type="ARBA" id="ARBA00022598"/>
    </source>
</evidence>
<comment type="similarity">
    <text evidence="18">Belongs to the pannexin family.</text>
</comment>
<dbReference type="STRING" id="126957.T1IQF3"/>
<keyword evidence="6" id="KW-1003">Cell membrane</keyword>
<keyword evidence="16 18" id="KW-0472">Membrane</keyword>
<feature type="transmembrane region" description="Helical" evidence="18">
    <location>
        <begin position="1156"/>
        <end position="1173"/>
    </location>
</feature>
<reference evidence="20" key="1">
    <citation type="submission" date="2011-05" db="EMBL/GenBank/DDBJ databases">
        <authorList>
            <person name="Richards S.R."/>
            <person name="Qu J."/>
            <person name="Jiang H."/>
            <person name="Jhangiani S.N."/>
            <person name="Agravi P."/>
            <person name="Goodspeed R."/>
            <person name="Gross S."/>
            <person name="Mandapat C."/>
            <person name="Jackson L."/>
            <person name="Mathew T."/>
            <person name="Pu L."/>
            <person name="Thornton R."/>
            <person name="Saada N."/>
            <person name="Wilczek-Boney K.B."/>
            <person name="Lee S."/>
            <person name="Kovar C."/>
            <person name="Wu Y."/>
            <person name="Scherer S.E."/>
            <person name="Worley K.C."/>
            <person name="Muzny D.M."/>
            <person name="Gibbs R."/>
        </authorList>
    </citation>
    <scope>NUCLEOTIDE SEQUENCE</scope>
    <source>
        <strain evidence="20">Brora</strain>
    </source>
</reference>
<evidence type="ECO:0000256" key="5">
    <source>
        <dbReference type="ARBA" id="ARBA00022448"/>
    </source>
</evidence>
<evidence type="ECO:0000256" key="16">
    <source>
        <dbReference type="ARBA" id="ARBA00023136"/>
    </source>
</evidence>
<dbReference type="EMBL" id="JH431307">
    <property type="status" value="NOT_ANNOTATED_CDS"/>
    <property type="molecule type" value="Genomic_DNA"/>
</dbReference>
<dbReference type="Pfam" id="PF03074">
    <property type="entry name" value="GCS"/>
    <property type="match status" value="1"/>
</dbReference>
<dbReference type="PANTHER" id="PTHR11164">
    <property type="entry name" value="GLUTAMATE CYSTEINE LIGASE"/>
    <property type="match status" value="1"/>
</dbReference>
<gene>
    <name evidence="18" type="primary">inx</name>
</gene>
<comment type="pathway">
    <text evidence="3">Sulfur metabolism; glutathione biosynthesis; glutathione from L-cysteine and L-glutamate: step 1/2.</text>
</comment>
<dbReference type="GO" id="GO:0004357">
    <property type="term" value="F:glutamate-cysteine ligase activity"/>
    <property type="evidence" value="ECO:0007669"/>
    <property type="project" value="InterPro"/>
</dbReference>
<dbReference type="PROSITE" id="PS51013">
    <property type="entry name" value="PANNEXIN"/>
    <property type="match status" value="1"/>
</dbReference>
<dbReference type="GO" id="GO:0006750">
    <property type="term" value="P:glutathione biosynthetic process"/>
    <property type="evidence" value="ECO:0007669"/>
    <property type="project" value="UniProtKB-UniPathway"/>
</dbReference>
<evidence type="ECO:0000256" key="8">
    <source>
        <dbReference type="ARBA" id="ARBA00022684"/>
    </source>
</evidence>
<evidence type="ECO:0000256" key="12">
    <source>
        <dbReference type="ARBA" id="ARBA00022868"/>
    </source>
</evidence>
<evidence type="ECO:0000256" key="10">
    <source>
        <dbReference type="ARBA" id="ARBA00022741"/>
    </source>
</evidence>
<dbReference type="eggNOG" id="KOG3754">
    <property type="taxonomic scope" value="Eukaryota"/>
</dbReference>
<comment type="subcellular location">
    <subcellularLocation>
        <location evidence="1">Cell junction</location>
        <location evidence="1">Gap junction</location>
    </subcellularLocation>
    <subcellularLocation>
        <location evidence="2 18">Cell membrane</location>
        <topology evidence="2 18">Multi-pass membrane protein</topology>
    </subcellularLocation>
</comment>
<feature type="transmembrane region" description="Helical" evidence="18">
    <location>
        <begin position="1225"/>
        <end position="1245"/>
    </location>
</feature>
<dbReference type="Gene3D" id="1.10.8.960">
    <property type="match status" value="1"/>
</dbReference>
<dbReference type="Gene3D" id="3.30.590.50">
    <property type="match status" value="2"/>
</dbReference>
<dbReference type="CDD" id="cd05804">
    <property type="entry name" value="StaR_like"/>
    <property type="match status" value="1"/>
</dbReference>
<evidence type="ECO:0000313" key="19">
    <source>
        <dbReference type="EnsemblMetazoa" id="SMAR003266-PA"/>
    </source>
</evidence>
<keyword evidence="10" id="KW-0547">Nucleotide-binding</keyword>
<dbReference type="InterPro" id="IPR014746">
    <property type="entry name" value="Gln_synth/guanido_kin_cat_dom"/>
</dbReference>
<evidence type="ECO:0000256" key="3">
    <source>
        <dbReference type="ARBA" id="ARBA00005006"/>
    </source>
</evidence>
<dbReference type="Proteomes" id="UP000014500">
    <property type="component" value="Unassembled WGS sequence"/>
</dbReference>